<keyword evidence="1" id="KW-0812">Transmembrane</keyword>
<dbReference type="PANTHER" id="PTHR32305:SF15">
    <property type="entry name" value="PROTEIN RHSA-RELATED"/>
    <property type="match status" value="1"/>
</dbReference>
<dbReference type="EMBL" id="PXOQ01000009">
    <property type="protein sequence ID" value="PSG88310.1"/>
    <property type="molecule type" value="Genomic_DNA"/>
</dbReference>
<protein>
    <recommendedName>
        <fullName evidence="4">RHS repeat-associated core domain-containing protein</fullName>
    </recommendedName>
</protein>
<keyword evidence="1" id="KW-0472">Membrane</keyword>
<evidence type="ECO:0000313" key="3">
    <source>
        <dbReference type="Proteomes" id="UP000238426"/>
    </source>
</evidence>
<name>A0A2T1N8V6_9FLAO</name>
<dbReference type="PANTHER" id="PTHR32305">
    <property type="match status" value="1"/>
</dbReference>
<feature type="transmembrane region" description="Helical" evidence="1">
    <location>
        <begin position="109"/>
        <end position="131"/>
    </location>
</feature>
<reference evidence="2 3" key="1">
    <citation type="submission" date="2018-03" db="EMBL/GenBank/DDBJ databases">
        <title>Mesoflavibacter sp. HG37 and Mesoflavibacter sp. HG96 sp.nov., two marine bacteria isolated from seawater of Western Pacific Ocean.</title>
        <authorList>
            <person name="Cheng H."/>
            <person name="Wu Y.-H."/>
            <person name="Guo L.-L."/>
            <person name="Xu X.-W."/>
        </authorList>
    </citation>
    <scope>NUCLEOTIDE SEQUENCE [LARGE SCALE GENOMIC DNA]</scope>
    <source>
        <strain evidence="2 3">KCTC 32269</strain>
    </source>
</reference>
<dbReference type="InterPro" id="IPR050708">
    <property type="entry name" value="T6SS_VgrG/RHS"/>
</dbReference>
<dbReference type="InterPro" id="IPR022385">
    <property type="entry name" value="Rhs_assc_core"/>
</dbReference>
<evidence type="ECO:0000256" key="1">
    <source>
        <dbReference type="SAM" id="Phobius"/>
    </source>
</evidence>
<evidence type="ECO:0008006" key="4">
    <source>
        <dbReference type="Google" id="ProtNLM"/>
    </source>
</evidence>
<accession>A0A2T1N8V6</accession>
<keyword evidence="1" id="KW-1133">Transmembrane helix</keyword>
<proteinExistence type="predicted"/>
<sequence length="135" mass="15404">MCSSSYIANRKGLISQHIEYLPFGELLVDEHLNSYNTPYKFNAKELDAETGKYYYGARYCNPKWSMWLSVDPLAEQMPEWSSYNYAFSNPVKFTDTTGMASEINHLQNIVMMTGLFGMIVTVYGNGIKILVDGKK</sequence>
<evidence type="ECO:0000313" key="2">
    <source>
        <dbReference type="EMBL" id="PSG88310.1"/>
    </source>
</evidence>
<comment type="caution">
    <text evidence="2">The sequence shown here is derived from an EMBL/GenBank/DDBJ whole genome shotgun (WGS) entry which is preliminary data.</text>
</comment>
<gene>
    <name evidence="2" type="ORF">C7H52_08380</name>
</gene>
<dbReference type="NCBIfam" id="TIGR03696">
    <property type="entry name" value="Rhs_assc_core"/>
    <property type="match status" value="1"/>
</dbReference>
<dbReference type="RefSeq" id="WP_106463449.1">
    <property type="nucleotide sequence ID" value="NZ_PXOQ01000009.1"/>
</dbReference>
<dbReference type="OrthoDB" id="1367325at2"/>
<organism evidence="2 3">
    <name type="scientific">Aurantibacter aestuarii</name>
    <dbReference type="NCBI Taxonomy" id="1266046"/>
    <lineage>
        <taxon>Bacteria</taxon>
        <taxon>Pseudomonadati</taxon>
        <taxon>Bacteroidota</taxon>
        <taxon>Flavobacteriia</taxon>
        <taxon>Flavobacteriales</taxon>
        <taxon>Flavobacteriaceae</taxon>
        <taxon>Aurantibacter</taxon>
    </lineage>
</organism>
<keyword evidence="3" id="KW-1185">Reference proteome</keyword>
<dbReference type="AlphaFoldDB" id="A0A2T1N8V6"/>
<dbReference type="Proteomes" id="UP000238426">
    <property type="component" value="Unassembled WGS sequence"/>
</dbReference>
<dbReference type="Gene3D" id="2.180.10.10">
    <property type="entry name" value="RHS repeat-associated core"/>
    <property type="match status" value="1"/>
</dbReference>